<dbReference type="RefSeq" id="WP_129123482.1">
    <property type="nucleotide sequence ID" value="NZ_PEIB01000028.1"/>
</dbReference>
<name>A0A4Q0YSQ6_9GAMM</name>
<dbReference type="PANTHER" id="PTHR43798:SF33">
    <property type="entry name" value="HYDROLASE, PUTATIVE (AFU_ORTHOLOGUE AFUA_2G14860)-RELATED"/>
    <property type="match status" value="1"/>
</dbReference>
<dbReference type="OrthoDB" id="4269629at2"/>
<proteinExistence type="predicted"/>
<gene>
    <name evidence="2" type="ORF">CS022_18505</name>
</gene>
<evidence type="ECO:0000313" key="2">
    <source>
        <dbReference type="EMBL" id="RXJ71991.1"/>
    </source>
</evidence>
<evidence type="ECO:0000259" key="1">
    <source>
        <dbReference type="Pfam" id="PF12697"/>
    </source>
</evidence>
<dbReference type="EMBL" id="PEIB01000028">
    <property type="protein sequence ID" value="RXJ71991.1"/>
    <property type="molecule type" value="Genomic_DNA"/>
</dbReference>
<protein>
    <recommendedName>
        <fullName evidence="1">AB hydrolase-1 domain-containing protein</fullName>
    </recommendedName>
</protein>
<keyword evidence="3" id="KW-1185">Reference proteome</keyword>
<organism evidence="2 3">
    <name type="scientific">Veronia nyctiphanis</name>
    <dbReference type="NCBI Taxonomy" id="1278244"/>
    <lineage>
        <taxon>Bacteria</taxon>
        <taxon>Pseudomonadati</taxon>
        <taxon>Pseudomonadota</taxon>
        <taxon>Gammaproteobacteria</taxon>
        <taxon>Vibrionales</taxon>
        <taxon>Vibrionaceae</taxon>
        <taxon>Veronia</taxon>
    </lineage>
</organism>
<dbReference type="GO" id="GO:0016020">
    <property type="term" value="C:membrane"/>
    <property type="evidence" value="ECO:0007669"/>
    <property type="project" value="TreeGrafter"/>
</dbReference>
<comment type="caution">
    <text evidence="2">The sequence shown here is derived from an EMBL/GenBank/DDBJ whole genome shotgun (WGS) entry which is preliminary data.</text>
</comment>
<dbReference type="InterPro" id="IPR029058">
    <property type="entry name" value="AB_hydrolase_fold"/>
</dbReference>
<sequence length="366" mass="39920">MLKHAMQFVFIILIMTLGGCTQVCVEQGIKPIFLPNFLFGGIISEPYDKRWSEEGGLKYFIDKAESWDSDALGFPAGSENHYKVFDDNGHQQLLHYITVPQETLLHPSPKGTVIYLAGWGGYWSDLTFDDIGYRDLIDNLRQDGYALLLVDLRGHGLSEASIPYKAASTYGDRDVSDLTLLLNDIGDELARPLLTVGHSYGASAGTLLAIKNPDVVASVNLAGLSTIDNVMQSVRGAAMQINQSPDLNLVSDSTLALLDFCEAQTGFLDALLSKAESDYNFDRNGSDITKLSSDALDVPMLLVGATKDTNVPIENLYQIKDSRSGSDVVRVIVYEDCNHVSFLNKGTLLTQVSLFLNAVVSGNTPP</sequence>
<dbReference type="PROSITE" id="PS51257">
    <property type="entry name" value="PROKAR_LIPOPROTEIN"/>
    <property type="match status" value="1"/>
</dbReference>
<dbReference type="InterPro" id="IPR050266">
    <property type="entry name" value="AB_hydrolase_sf"/>
</dbReference>
<dbReference type="PRINTS" id="PR00111">
    <property type="entry name" value="ABHYDROLASE"/>
</dbReference>
<dbReference type="AlphaFoldDB" id="A0A4Q0YSQ6"/>
<feature type="domain" description="AB hydrolase-1" evidence="1">
    <location>
        <begin position="117"/>
        <end position="343"/>
    </location>
</feature>
<accession>A0A4Q0YSQ6</accession>
<dbReference type="Gene3D" id="3.40.50.1820">
    <property type="entry name" value="alpha/beta hydrolase"/>
    <property type="match status" value="1"/>
</dbReference>
<dbReference type="InterPro" id="IPR000073">
    <property type="entry name" value="AB_hydrolase_1"/>
</dbReference>
<dbReference type="PANTHER" id="PTHR43798">
    <property type="entry name" value="MONOACYLGLYCEROL LIPASE"/>
    <property type="match status" value="1"/>
</dbReference>
<dbReference type="Proteomes" id="UP000290287">
    <property type="component" value="Unassembled WGS sequence"/>
</dbReference>
<dbReference type="Pfam" id="PF12697">
    <property type="entry name" value="Abhydrolase_6"/>
    <property type="match status" value="1"/>
</dbReference>
<dbReference type="SUPFAM" id="SSF53474">
    <property type="entry name" value="alpha/beta-Hydrolases"/>
    <property type="match status" value="1"/>
</dbReference>
<evidence type="ECO:0000313" key="3">
    <source>
        <dbReference type="Proteomes" id="UP000290287"/>
    </source>
</evidence>
<reference evidence="2 3" key="1">
    <citation type="submission" date="2017-10" db="EMBL/GenBank/DDBJ databases">
        <title>Nyctiphanis sp. nov., isolated from the stomach of the euphausiid Nyctiphanes simplex (Hansen, 1911) in the Gulf of California.</title>
        <authorList>
            <person name="Gomez-Gil B."/>
            <person name="Aguilar-Mendez M."/>
            <person name="Lopez-Cortes A."/>
            <person name="Gomez-Gutierrez J."/>
            <person name="Roque A."/>
            <person name="Lang E."/>
            <person name="Gonzalez-Castillo A."/>
        </authorList>
    </citation>
    <scope>NUCLEOTIDE SEQUENCE [LARGE SCALE GENOMIC DNA]</scope>
    <source>
        <strain evidence="2 3">CAIM 600</strain>
    </source>
</reference>